<evidence type="ECO:0000256" key="1">
    <source>
        <dbReference type="ARBA" id="ARBA00022491"/>
    </source>
</evidence>
<comment type="caution">
    <text evidence="7">The sequence shown here is derived from an EMBL/GenBank/DDBJ whole genome shotgun (WGS) entry which is preliminary data.</text>
</comment>
<dbReference type="InterPro" id="IPR009057">
    <property type="entry name" value="Homeodomain-like_sf"/>
</dbReference>
<dbReference type="InterPro" id="IPR036271">
    <property type="entry name" value="Tet_transcr_reg_TetR-rel_C_sf"/>
</dbReference>
<dbReference type="Gene3D" id="1.10.357.10">
    <property type="entry name" value="Tetracycline Repressor, domain 2"/>
    <property type="match status" value="1"/>
</dbReference>
<evidence type="ECO:0000313" key="7">
    <source>
        <dbReference type="EMBL" id="MFC7268216.1"/>
    </source>
</evidence>
<keyword evidence="2" id="KW-0805">Transcription regulation</keyword>
<dbReference type="InterPro" id="IPR003012">
    <property type="entry name" value="Tet_transcr_reg_TetR"/>
</dbReference>
<dbReference type="Gene3D" id="1.10.10.60">
    <property type="entry name" value="Homeodomain-like"/>
    <property type="match status" value="1"/>
</dbReference>
<organism evidence="7 8">
    <name type="scientific">Microbacterium fluvii</name>
    <dbReference type="NCBI Taxonomy" id="415215"/>
    <lineage>
        <taxon>Bacteria</taxon>
        <taxon>Bacillati</taxon>
        <taxon>Actinomycetota</taxon>
        <taxon>Actinomycetes</taxon>
        <taxon>Micrococcales</taxon>
        <taxon>Microbacteriaceae</taxon>
        <taxon>Microbacterium</taxon>
    </lineage>
</organism>
<protein>
    <submittedName>
        <fullName evidence="7">TetR/AcrR family transcriptional regulator</fullName>
    </submittedName>
</protein>
<evidence type="ECO:0000256" key="2">
    <source>
        <dbReference type="ARBA" id="ARBA00023015"/>
    </source>
</evidence>
<dbReference type="EMBL" id="JBHTBE010000001">
    <property type="protein sequence ID" value="MFC7268216.1"/>
    <property type="molecule type" value="Genomic_DNA"/>
</dbReference>
<dbReference type="Proteomes" id="UP001596507">
    <property type="component" value="Unassembled WGS sequence"/>
</dbReference>
<dbReference type="Pfam" id="PF02909">
    <property type="entry name" value="TetR_C_1"/>
    <property type="match status" value="1"/>
</dbReference>
<dbReference type="RefSeq" id="WP_262873128.1">
    <property type="nucleotide sequence ID" value="NZ_BAABKW010000005.1"/>
</dbReference>
<keyword evidence="8" id="KW-1185">Reference proteome</keyword>
<dbReference type="PROSITE" id="PS50977">
    <property type="entry name" value="HTH_TETR_2"/>
    <property type="match status" value="1"/>
</dbReference>
<evidence type="ECO:0000313" key="8">
    <source>
        <dbReference type="Proteomes" id="UP001596507"/>
    </source>
</evidence>
<dbReference type="InterPro" id="IPR004111">
    <property type="entry name" value="Repressor_TetR_C"/>
</dbReference>
<dbReference type="InterPro" id="IPR001647">
    <property type="entry name" value="HTH_TetR"/>
</dbReference>
<evidence type="ECO:0000256" key="3">
    <source>
        <dbReference type="ARBA" id="ARBA00023125"/>
    </source>
</evidence>
<dbReference type="SUPFAM" id="SSF48498">
    <property type="entry name" value="Tetracyclin repressor-like, C-terminal domain"/>
    <property type="match status" value="1"/>
</dbReference>
<dbReference type="InterPro" id="IPR050109">
    <property type="entry name" value="HTH-type_TetR-like_transc_reg"/>
</dbReference>
<keyword evidence="1" id="KW-0678">Repressor</keyword>
<evidence type="ECO:0000256" key="4">
    <source>
        <dbReference type="ARBA" id="ARBA00023163"/>
    </source>
</evidence>
<keyword evidence="4" id="KW-0804">Transcription</keyword>
<keyword evidence="3 5" id="KW-0238">DNA-binding</keyword>
<feature type="domain" description="HTH tetR-type" evidence="6">
    <location>
        <begin position="10"/>
        <end position="70"/>
    </location>
</feature>
<dbReference type="PANTHER" id="PTHR30055">
    <property type="entry name" value="HTH-TYPE TRANSCRIPTIONAL REGULATOR RUTR"/>
    <property type="match status" value="1"/>
</dbReference>
<sequence length="230" mass="24722">MSSPDAGRTPLSRARVAEAAVALADEVGLDGTTMRRLADDLAVTPMALYKHVANREELIDAMVDHIVGEMLTPDADPDAVTAETWKTALRTQVKASRGVVLRHPWAVEAIETRALAGPIVLAYMDRLIRILFAGSLSADLVHHAMHALSTRMWGFTRDVLPTPSIPDDPAQRAAALADFAATYPGIVRMATTAPHAGAECDADAEFDFALDILLDAFERMHAAGWSSAAR</sequence>
<dbReference type="Pfam" id="PF00440">
    <property type="entry name" value="TetR_N"/>
    <property type="match status" value="1"/>
</dbReference>
<name>A0ABW2HER5_9MICO</name>
<dbReference type="SUPFAM" id="SSF46689">
    <property type="entry name" value="Homeodomain-like"/>
    <property type="match status" value="1"/>
</dbReference>
<feature type="DNA-binding region" description="H-T-H motif" evidence="5">
    <location>
        <begin position="33"/>
        <end position="52"/>
    </location>
</feature>
<reference evidence="8" key="1">
    <citation type="journal article" date="2019" name="Int. J. Syst. Evol. Microbiol.">
        <title>The Global Catalogue of Microorganisms (GCM) 10K type strain sequencing project: providing services to taxonomists for standard genome sequencing and annotation.</title>
        <authorList>
            <consortium name="The Broad Institute Genomics Platform"/>
            <consortium name="The Broad Institute Genome Sequencing Center for Infectious Disease"/>
            <person name="Wu L."/>
            <person name="Ma J."/>
        </authorList>
    </citation>
    <scope>NUCLEOTIDE SEQUENCE [LARGE SCALE GENOMIC DNA]</scope>
    <source>
        <strain evidence="8">CGMCC 1.15772</strain>
    </source>
</reference>
<evidence type="ECO:0000259" key="6">
    <source>
        <dbReference type="PROSITE" id="PS50977"/>
    </source>
</evidence>
<dbReference type="PANTHER" id="PTHR30055:SF151">
    <property type="entry name" value="TRANSCRIPTIONAL REGULATORY PROTEIN"/>
    <property type="match status" value="1"/>
</dbReference>
<proteinExistence type="predicted"/>
<accession>A0ABW2HER5</accession>
<evidence type="ECO:0000256" key="5">
    <source>
        <dbReference type="PROSITE-ProRule" id="PRU00335"/>
    </source>
</evidence>
<dbReference type="PRINTS" id="PR00400">
    <property type="entry name" value="TETREPRESSOR"/>
</dbReference>
<gene>
    <name evidence="7" type="ORF">ACFQRL_04485</name>
</gene>